<proteinExistence type="predicted"/>
<gene>
    <name evidence="1" type="ORF">CJ255_20935</name>
</gene>
<evidence type="ECO:0008006" key="3">
    <source>
        <dbReference type="Google" id="ProtNLM"/>
    </source>
</evidence>
<sequence length="90" mass="10265">MELSVTVAHLDRALTDWIEDEAQRTGQSVEAIVRRLLLQGLEVAQRHTMNQRYHDLDALAGTWRAADAEEFKQALVDMSQLDPTLWHPSP</sequence>
<evidence type="ECO:0000313" key="2">
    <source>
        <dbReference type="Proteomes" id="UP000220527"/>
    </source>
</evidence>
<organism evidence="1 2">
    <name type="scientific">Candidatus Viridilinea mediisalina</name>
    <dbReference type="NCBI Taxonomy" id="2024553"/>
    <lineage>
        <taxon>Bacteria</taxon>
        <taxon>Bacillati</taxon>
        <taxon>Chloroflexota</taxon>
        <taxon>Chloroflexia</taxon>
        <taxon>Chloroflexales</taxon>
        <taxon>Chloroflexineae</taxon>
        <taxon>Oscillochloridaceae</taxon>
        <taxon>Candidatus Viridilinea</taxon>
    </lineage>
</organism>
<evidence type="ECO:0000313" key="1">
    <source>
        <dbReference type="EMBL" id="PDW00195.1"/>
    </source>
</evidence>
<dbReference type="Proteomes" id="UP000220527">
    <property type="component" value="Unassembled WGS sequence"/>
</dbReference>
<reference evidence="2" key="1">
    <citation type="submission" date="2017-08" db="EMBL/GenBank/DDBJ databases">
        <authorList>
            <person name="Grouzdev D.S."/>
            <person name="Gaisin V.A."/>
            <person name="Rysina M.S."/>
            <person name="Gorlenko V.M."/>
        </authorList>
    </citation>
    <scope>NUCLEOTIDE SEQUENCE [LARGE SCALE GENOMIC DNA]</scope>
    <source>
        <strain evidence="2">Kir15-3F</strain>
    </source>
</reference>
<keyword evidence="2" id="KW-1185">Reference proteome</keyword>
<dbReference type="EMBL" id="NQWI01000193">
    <property type="protein sequence ID" value="PDW00195.1"/>
    <property type="molecule type" value="Genomic_DNA"/>
</dbReference>
<protein>
    <recommendedName>
        <fullName evidence="3">CopG family transcriptional regulator</fullName>
    </recommendedName>
</protein>
<comment type="caution">
    <text evidence="1">The sequence shown here is derived from an EMBL/GenBank/DDBJ whole genome shotgun (WGS) entry which is preliminary data.</text>
</comment>
<dbReference type="AlphaFoldDB" id="A0A2A6RE11"/>
<name>A0A2A6RE11_9CHLR</name>
<accession>A0A2A6RE11</accession>